<sequence>MHSLQNILLSELLRENANCVNNEDGKQLMARRLRFKKVLIVLDVIDHLDYLAGDPGWFGNGSRIIATIRDKHVTGKNDIVYEVTTLLEHDAIQLFNQYAFKEEVPDECFEKLTLEVVSYANGLPLALKVWGSFLYKRDIIEWKSVVKQMKNNCNSKIIDKLKISYDGLEPIQQEIFLDIACFLRGKRKDYIMQILESCDFGGDIDLDVLIDKSLVFISVYYRIQMHDLIQDMGKFIVNVQKDPEERNRLCGSPKISKK</sequence>
<reference evidence="4" key="2">
    <citation type="submission" date="2025-08" db="UniProtKB">
        <authorList>
            <consortium name="RefSeq"/>
        </authorList>
    </citation>
    <scope>IDENTIFICATION</scope>
    <source>
        <tissue evidence="4">Leaf</tissue>
    </source>
</reference>
<dbReference type="STRING" id="4097.A0A1S4DMD1"/>
<dbReference type="Proteomes" id="UP000790787">
    <property type="component" value="Chromosome 15"/>
</dbReference>
<proteinExistence type="predicted"/>
<dbReference type="GO" id="GO:0043531">
    <property type="term" value="F:ADP binding"/>
    <property type="evidence" value="ECO:0007669"/>
    <property type="project" value="InterPro"/>
</dbReference>
<dbReference type="SUPFAM" id="SSF46785">
    <property type="entry name" value="Winged helix' DNA-binding domain"/>
    <property type="match status" value="1"/>
</dbReference>
<dbReference type="PANTHER" id="PTHR11017:SF569">
    <property type="entry name" value="DISEASE RESISTANCE PROTEIN"/>
    <property type="match status" value="1"/>
</dbReference>
<dbReference type="KEGG" id="nta:107831315"/>
<keyword evidence="1" id="KW-0433">Leucine-rich repeat</keyword>
<dbReference type="InterPro" id="IPR058192">
    <property type="entry name" value="WHD_ROQ1-like"/>
</dbReference>
<dbReference type="InterPro" id="IPR044974">
    <property type="entry name" value="Disease_R_plants"/>
</dbReference>
<dbReference type="InterPro" id="IPR027417">
    <property type="entry name" value="P-loop_NTPase"/>
</dbReference>
<organism evidence="3 4">
    <name type="scientific">Nicotiana tabacum</name>
    <name type="common">Common tobacco</name>
    <dbReference type="NCBI Taxonomy" id="4097"/>
    <lineage>
        <taxon>Eukaryota</taxon>
        <taxon>Viridiplantae</taxon>
        <taxon>Streptophyta</taxon>
        <taxon>Embryophyta</taxon>
        <taxon>Tracheophyta</taxon>
        <taxon>Spermatophyta</taxon>
        <taxon>Magnoliopsida</taxon>
        <taxon>eudicotyledons</taxon>
        <taxon>Gunneridae</taxon>
        <taxon>Pentapetalae</taxon>
        <taxon>asterids</taxon>
        <taxon>lamiids</taxon>
        <taxon>Solanales</taxon>
        <taxon>Solanaceae</taxon>
        <taxon>Nicotianoideae</taxon>
        <taxon>Nicotianeae</taxon>
        <taxon>Nicotiana</taxon>
    </lineage>
</organism>
<accession>A0A1S4DMD1</accession>
<evidence type="ECO:0000256" key="1">
    <source>
        <dbReference type="ARBA" id="ARBA00022614"/>
    </source>
</evidence>
<keyword evidence="3" id="KW-1185">Reference proteome</keyword>
<reference evidence="3" key="1">
    <citation type="journal article" date="2014" name="Nat. Commun.">
        <title>The tobacco genome sequence and its comparison with those of tomato and potato.</title>
        <authorList>
            <person name="Sierro N."/>
            <person name="Battey J.N."/>
            <person name="Ouadi S."/>
            <person name="Bakaher N."/>
            <person name="Bovet L."/>
            <person name="Willig A."/>
            <person name="Goepfert S."/>
            <person name="Peitsch M.C."/>
            <person name="Ivanov N.V."/>
        </authorList>
    </citation>
    <scope>NUCLEOTIDE SEQUENCE [LARGE SCALE GENOMIC DNA]</scope>
</reference>
<protein>
    <submittedName>
        <fullName evidence="4">TMV resistance protein N-like</fullName>
    </submittedName>
</protein>
<dbReference type="GO" id="GO:0006952">
    <property type="term" value="P:defense response"/>
    <property type="evidence" value="ECO:0007669"/>
    <property type="project" value="InterPro"/>
</dbReference>
<dbReference type="PANTHER" id="PTHR11017">
    <property type="entry name" value="LEUCINE-RICH REPEAT-CONTAINING PROTEIN"/>
    <property type="match status" value="1"/>
</dbReference>
<dbReference type="InterPro" id="IPR036390">
    <property type="entry name" value="WH_DNA-bd_sf"/>
</dbReference>
<evidence type="ECO:0000313" key="4">
    <source>
        <dbReference type="RefSeq" id="XP_016514558.2"/>
    </source>
</evidence>
<keyword evidence="2" id="KW-0677">Repeat</keyword>
<dbReference type="OrthoDB" id="1306028at2759"/>
<dbReference type="RefSeq" id="XP_016514558.1">
    <property type="nucleotide sequence ID" value="XM_016659072.1"/>
</dbReference>
<dbReference type="GeneID" id="107831315"/>
<dbReference type="Gene3D" id="1.10.8.430">
    <property type="entry name" value="Helical domain of apoptotic protease-activating factors"/>
    <property type="match status" value="1"/>
</dbReference>
<dbReference type="InterPro" id="IPR042197">
    <property type="entry name" value="Apaf_helical"/>
</dbReference>
<evidence type="ECO:0000313" key="3">
    <source>
        <dbReference type="Proteomes" id="UP000790787"/>
    </source>
</evidence>
<dbReference type="PaxDb" id="4097-A0A1S4DMD1"/>
<dbReference type="Gene3D" id="3.40.50.300">
    <property type="entry name" value="P-loop containing nucleotide triphosphate hydrolases"/>
    <property type="match status" value="1"/>
</dbReference>
<evidence type="ECO:0000256" key="2">
    <source>
        <dbReference type="ARBA" id="ARBA00022737"/>
    </source>
</evidence>
<dbReference type="Pfam" id="PF23282">
    <property type="entry name" value="WHD_ROQ1"/>
    <property type="match status" value="1"/>
</dbReference>
<name>A0A1S4DMD1_TOBAC</name>
<dbReference type="RefSeq" id="XP_016514558.2">
    <property type="nucleotide sequence ID" value="XM_016659072.2"/>
</dbReference>
<dbReference type="AlphaFoldDB" id="A0A1S4DMD1"/>
<gene>
    <name evidence="4" type="primary">LOC107831315</name>
</gene>
<dbReference type="PRINTS" id="PR00364">
    <property type="entry name" value="DISEASERSIST"/>
</dbReference>
<dbReference type="SUPFAM" id="SSF52540">
    <property type="entry name" value="P-loop containing nucleoside triphosphate hydrolases"/>
    <property type="match status" value="1"/>
</dbReference>